<accession>A0A559SPE1</accession>
<name>A0A559SPE1_9HYPH</name>
<keyword evidence="2" id="KW-0812">Transmembrane</keyword>
<comment type="caution">
    <text evidence="3">The sequence shown here is derived from an EMBL/GenBank/DDBJ whole genome shotgun (WGS) entry which is preliminary data.</text>
</comment>
<evidence type="ECO:0000313" key="3">
    <source>
        <dbReference type="EMBL" id="TVZ64226.1"/>
    </source>
</evidence>
<evidence type="ECO:0000313" key="4">
    <source>
        <dbReference type="Proteomes" id="UP000319824"/>
    </source>
</evidence>
<dbReference type="EMBL" id="VISO01000003">
    <property type="protein sequence ID" value="TVZ64226.1"/>
    <property type="molecule type" value="Genomic_DNA"/>
</dbReference>
<feature type="coiled-coil region" evidence="1">
    <location>
        <begin position="64"/>
        <end position="91"/>
    </location>
</feature>
<evidence type="ECO:0000256" key="2">
    <source>
        <dbReference type="SAM" id="Phobius"/>
    </source>
</evidence>
<reference evidence="3 4" key="1">
    <citation type="submission" date="2019-06" db="EMBL/GenBank/DDBJ databases">
        <title>Pac Bio to generate improved reference genome sequences for organisms with transposon mutant libraries (support for FEBA project).</title>
        <authorList>
            <person name="Blow M."/>
        </authorList>
    </citation>
    <scope>NUCLEOTIDE SEQUENCE [LARGE SCALE GENOMIC DNA]</scope>
    <source>
        <strain evidence="3 4">USDA 1844</strain>
    </source>
</reference>
<sequence>MGKFFNVPSDYAKKGQHFGVAFLLIGAVTAVAAAIEPLTATAFFSALTTFIGTILMMWATAVQERRANADLASASSRAAQAEAKAAESQLQLANYRKPRALSEQTALEISKAAMIYRGQIFSGLVADGVPDARPLWGQLVTTLQAAGWKLAQPRGLSVGSPPAGVPIAPGVGITVFAPIYGDARAKSAAVDVCNALVAAGLETKLEAHAENGRNLIVSIEIGSRPL</sequence>
<keyword evidence="2" id="KW-1133">Transmembrane helix</keyword>
<dbReference type="Proteomes" id="UP000319824">
    <property type="component" value="Unassembled WGS sequence"/>
</dbReference>
<keyword evidence="1" id="KW-0175">Coiled coil</keyword>
<dbReference type="AlphaFoldDB" id="A0A559SPE1"/>
<proteinExistence type="predicted"/>
<gene>
    <name evidence="3" type="ORF">BCL32_4448</name>
</gene>
<evidence type="ECO:0000256" key="1">
    <source>
        <dbReference type="SAM" id="Coils"/>
    </source>
</evidence>
<dbReference type="RefSeq" id="WP_022715325.1">
    <property type="nucleotide sequence ID" value="NZ_ATTQ01000007.1"/>
</dbReference>
<keyword evidence="2" id="KW-0472">Membrane</keyword>
<organism evidence="3 4">
    <name type="scientific">Rhizobium mongolense USDA 1844</name>
    <dbReference type="NCBI Taxonomy" id="1079460"/>
    <lineage>
        <taxon>Bacteria</taxon>
        <taxon>Pseudomonadati</taxon>
        <taxon>Pseudomonadota</taxon>
        <taxon>Alphaproteobacteria</taxon>
        <taxon>Hyphomicrobiales</taxon>
        <taxon>Rhizobiaceae</taxon>
        <taxon>Rhizobium/Agrobacterium group</taxon>
        <taxon>Rhizobium</taxon>
    </lineage>
</organism>
<protein>
    <submittedName>
        <fullName evidence="3">Uncharacterized protein</fullName>
    </submittedName>
</protein>
<feature type="transmembrane region" description="Helical" evidence="2">
    <location>
        <begin position="43"/>
        <end position="62"/>
    </location>
</feature>